<evidence type="ECO:0000313" key="2">
    <source>
        <dbReference type="EMBL" id="PNP87430.1"/>
    </source>
</evidence>
<reference evidence="2 3" key="1">
    <citation type="submission" date="2016-11" db="EMBL/GenBank/DDBJ databases">
        <title>Whole Genome Sequence of Listeria newyorkensis.</title>
        <authorList>
            <person name="Frink S."/>
            <person name="Morales C."/>
            <person name="Kiang D."/>
        </authorList>
    </citation>
    <scope>NUCLEOTIDE SEQUENCE [LARGE SCALE GENOMIC DNA]</scope>
    <source>
        <strain evidence="2 3">F1604011-044</strain>
    </source>
</reference>
<keyword evidence="3" id="KW-1185">Reference proteome</keyword>
<comment type="caution">
    <text evidence="2">The sequence shown here is derived from an EMBL/GenBank/DDBJ whole genome shotgun (WGS) entry which is preliminary data.</text>
</comment>
<gene>
    <name evidence="2" type="ORF">BMT55_16275</name>
</gene>
<dbReference type="InterPro" id="IPR021683">
    <property type="entry name" value="DUF3267"/>
</dbReference>
<accession>A0ABX4XJZ4</accession>
<name>A0ABX4XJZ4_9LIST</name>
<feature type="transmembrane region" description="Helical" evidence="1">
    <location>
        <begin position="37"/>
        <end position="56"/>
    </location>
</feature>
<dbReference type="EMBL" id="MPDH01000029">
    <property type="protein sequence ID" value="PNP87430.1"/>
    <property type="molecule type" value="Genomic_DNA"/>
</dbReference>
<keyword evidence="1" id="KW-0812">Transmembrane</keyword>
<evidence type="ECO:0008006" key="4">
    <source>
        <dbReference type="Google" id="ProtNLM"/>
    </source>
</evidence>
<feature type="transmembrane region" description="Helical" evidence="1">
    <location>
        <begin position="121"/>
        <end position="141"/>
    </location>
</feature>
<evidence type="ECO:0000256" key="1">
    <source>
        <dbReference type="SAM" id="Phobius"/>
    </source>
</evidence>
<keyword evidence="1" id="KW-0472">Membrane</keyword>
<dbReference type="Proteomes" id="UP000236500">
    <property type="component" value="Unassembled WGS sequence"/>
</dbReference>
<feature type="transmembrane region" description="Helical" evidence="1">
    <location>
        <begin position="68"/>
        <end position="94"/>
    </location>
</feature>
<dbReference type="Pfam" id="PF11667">
    <property type="entry name" value="DUF3267"/>
    <property type="match status" value="1"/>
</dbReference>
<sequence>MLARIVRNEVKIVMRTQALSKEYNIVNDKKRMQTIKIMATAITVIMLMVGVVLALRESVPVNFTVTGIILFCIALYIVFTIHELIHGLLFWVLGNGKLKISLKKGMLYFNCPNQLFTKWQFNIISIGPCVLLTLILVILALEFPGDLVAIYLLIVAHSALCMADMYTMKIVSSAPKKAKIRDTEDGIIMESKNNF</sequence>
<proteinExistence type="predicted"/>
<protein>
    <recommendedName>
        <fullName evidence="4">DUF3267 domain-containing protein</fullName>
    </recommendedName>
</protein>
<evidence type="ECO:0000313" key="3">
    <source>
        <dbReference type="Proteomes" id="UP000236500"/>
    </source>
</evidence>
<keyword evidence="1" id="KW-1133">Transmembrane helix</keyword>
<feature type="transmembrane region" description="Helical" evidence="1">
    <location>
        <begin position="147"/>
        <end position="167"/>
    </location>
</feature>
<organism evidence="2 3">
    <name type="scientific">Listeria newyorkensis</name>
    <dbReference type="NCBI Taxonomy" id="1497681"/>
    <lineage>
        <taxon>Bacteria</taxon>
        <taxon>Bacillati</taxon>
        <taxon>Bacillota</taxon>
        <taxon>Bacilli</taxon>
        <taxon>Bacillales</taxon>
        <taxon>Listeriaceae</taxon>
        <taxon>Listeria</taxon>
    </lineage>
</organism>